<name>A0A6J7V7B8_9ZZZZ</name>
<feature type="domain" description="Glyoxalase-like" evidence="1">
    <location>
        <begin position="9"/>
        <end position="176"/>
    </location>
</feature>
<dbReference type="Pfam" id="PF13468">
    <property type="entry name" value="Glyoxalase_3"/>
    <property type="match status" value="1"/>
</dbReference>
<evidence type="ECO:0000313" key="3">
    <source>
        <dbReference type="EMBL" id="CAB5071937.1"/>
    </source>
</evidence>
<proteinExistence type="predicted"/>
<dbReference type="InterPro" id="IPR029068">
    <property type="entry name" value="Glyas_Bleomycin-R_OHBP_Dase"/>
</dbReference>
<dbReference type="EMBL" id="CAFBRB010000013">
    <property type="protein sequence ID" value="CAB5071937.1"/>
    <property type="molecule type" value="Genomic_DNA"/>
</dbReference>
<dbReference type="PANTHER" id="PTHR40265:SF1">
    <property type="entry name" value="GLYOXALASE-LIKE DOMAIN-CONTAINING PROTEIN"/>
    <property type="match status" value="1"/>
</dbReference>
<accession>A0A6J7V7B8</accession>
<dbReference type="EMBL" id="CAEZYB010000119">
    <property type="protein sequence ID" value="CAB4710874.1"/>
    <property type="molecule type" value="Genomic_DNA"/>
</dbReference>
<evidence type="ECO:0000259" key="1">
    <source>
        <dbReference type="Pfam" id="PF13468"/>
    </source>
</evidence>
<dbReference type="PANTHER" id="PTHR40265">
    <property type="entry name" value="BLL2707 PROTEIN"/>
    <property type="match status" value="1"/>
</dbReference>
<reference evidence="3" key="1">
    <citation type="submission" date="2020-05" db="EMBL/GenBank/DDBJ databases">
        <authorList>
            <person name="Chiriac C."/>
            <person name="Salcher M."/>
            <person name="Ghai R."/>
            <person name="Kavagutti S V."/>
        </authorList>
    </citation>
    <scope>NUCLEOTIDE SEQUENCE</scope>
</reference>
<dbReference type="InterPro" id="IPR025870">
    <property type="entry name" value="Glyoxalase-like_dom"/>
</dbReference>
<dbReference type="AlphaFoldDB" id="A0A6J7V7B8"/>
<gene>
    <name evidence="2" type="ORF">UFOPK2646_00966</name>
    <name evidence="3" type="ORF">UFOPK4401_00245</name>
</gene>
<protein>
    <submittedName>
        <fullName evidence="3">Unannotated protein</fullName>
    </submittedName>
</protein>
<sequence>MGHYFPMRLDHVSYVTSHDQLADTVQRLGSRLGSTFVDGGIHPRFGTRNFTLPLQDGHYLEVVCPLDHPASDSSAFGKAVSQRAAEGGGWLTWVVGVDDVAPIEERLGRSAVDGHRVKPDGTDIRWKQIGVLGTLEDRQLPFFIQWIENHHPSTDGKAAAKIVKIEIAGDEPTITTWLGSDMAHAIGDGVEVSWLDPSANDGENGIVAVHLQTPSGVVRLD</sequence>
<dbReference type="Gene3D" id="3.10.180.10">
    <property type="entry name" value="2,3-Dihydroxybiphenyl 1,2-Dioxygenase, domain 1"/>
    <property type="match status" value="1"/>
</dbReference>
<evidence type="ECO:0000313" key="2">
    <source>
        <dbReference type="EMBL" id="CAB4710874.1"/>
    </source>
</evidence>
<organism evidence="3">
    <name type="scientific">freshwater metagenome</name>
    <dbReference type="NCBI Taxonomy" id="449393"/>
    <lineage>
        <taxon>unclassified sequences</taxon>
        <taxon>metagenomes</taxon>
        <taxon>ecological metagenomes</taxon>
    </lineage>
</organism>